<evidence type="ECO:0000256" key="6">
    <source>
        <dbReference type="SAM" id="MobiDB-lite"/>
    </source>
</evidence>
<proteinExistence type="inferred from homology"/>
<dbReference type="PROSITE" id="PS50600">
    <property type="entry name" value="ULP_PROTEASE"/>
    <property type="match status" value="1"/>
</dbReference>
<dbReference type="InterPro" id="IPR038765">
    <property type="entry name" value="Papain-like_cys_pep_sf"/>
</dbReference>
<evidence type="ECO:0000256" key="1">
    <source>
        <dbReference type="ARBA" id="ARBA00005234"/>
    </source>
</evidence>
<dbReference type="Proteomes" id="UP001633002">
    <property type="component" value="Unassembled WGS sequence"/>
</dbReference>
<name>A0ABD3HB65_9MARC</name>
<keyword evidence="5" id="KW-0175">Coiled coil</keyword>
<feature type="region of interest" description="Disordered" evidence="6">
    <location>
        <begin position="33"/>
        <end position="110"/>
    </location>
</feature>
<feature type="region of interest" description="Disordered" evidence="6">
    <location>
        <begin position="572"/>
        <end position="598"/>
    </location>
</feature>
<dbReference type="PANTHER" id="PTHR46915:SF2">
    <property type="entry name" value="UBIQUITIN-LIKE PROTEASE 4"/>
    <property type="match status" value="1"/>
</dbReference>
<dbReference type="GO" id="GO:0008234">
    <property type="term" value="F:cysteine-type peptidase activity"/>
    <property type="evidence" value="ECO:0007669"/>
    <property type="project" value="UniProtKB-KW"/>
</dbReference>
<feature type="region of interest" description="Disordered" evidence="6">
    <location>
        <begin position="301"/>
        <end position="338"/>
    </location>
</feature>
<evidence type="ECO:0000256" key="3">
    <source>
        <dbReference type="ARBA" id="ARBA00022801"/>
    </source>
</evidence>
<reference evidence="8 9" key="1">
    <citation type="submission" date="2024-09" db="EMBL/GenBank/DDBJ databases">
        <title>Chromosome-scale assembly of Riccia sorocarpa.</title>
        <authorList>
            <person name="Paukszto L."/>
        </authorList>
    </citation>
    <scope>NUCLEOTIDE SEQUENCE [LARGE SCALE GENOMIC DNA]</scope>
    <source>
        <strain evidence="8">LP-2024</strain>
        <tissue evidence="8">Aerial parts of the thallus</tissue>
    </source>
</reference>
<protein>
    <recommendedName>
        <fullName evidence="7">Ubiquitin-like protease family profile domain-containing protein</fullName>
    </recommendedName>
</protein>
<dbReference type="Pfam" id="PF02902">
    <property type="entry name" value="Peptidase_C48"/>
    <property type="match status" value="1"/>
</dbReference>
<feature type="compositionally biased region" description="Polar residues" evidence="6">
    <location>
        <begin position="572"/>
        <end position="581"/>
    </location>
</feature>
<evidence type="ECO:0000313" key="8">
    <source>
        <dbReference type="EMBL" id="KAL3688757.1"/>
    </source>
</evidence>
<gene>
    <name evidence="8" type="ORF">R1sor_015066</name>
</gene>
<feature type="coiled-coil region" evidence="5">
    <location>
        <begin position="406"/>
        <end position="433"/>
    </location>
</feature>
<accession>A0ABD3HB65</accession>
<keyword evidence="9" id="KW-1185">Reference proteome</keyword>
<sequence>MDRADRLLKRTAVKKEPLEEIDSENWTTIARDVIGGVDAPTPTKSPKMMKRKGKSVTVESPPAQPAKKAKVVEKKKDETLKKVEKKKKETTEEKKADDPTKEKEKKTSEVPPLPAVVSTMAIEKVPGWAAIAIPYNYNELRAAFMDYNDFKWAAGKLNIRDHCNDQFLRDNWEAWRNLAAPELKFVETRKSFLHYAGLERNGIPIDWATVNLSTQMNKLEDSDLLAAKLYLYRRRFVFRGEVVVPEDPLIASVSAKTSKRKRKVIGAVIPQNQRTKRPRFPEIDDIWIDLEIITGMTVDTKGKSKANEEEEHDPNPKDPKDSPAKPSGSGKPAPPYGDLPTKFEKFCSQFGSQRSEGIPDMFNDPESVQKIQFATSLLADVCSLQAVNTDKYNSQYSQPVDLASSFQTEREKIDRLEQRCLEAEKKQETLKQNHTVLCARRDMSVHPDNIDAYIENPDLVPELTNMRNAFERSFDTTWKEECSACKERIGFLPTMQPGSCACRYHFHCLWKHACTSSACSNCGISFLPVMYQFFSNDFTGHVEKPPQAPHQTNTSVTGEECVHKDEKVIPASKSTSAVSKSGETRVRNEVTSTPKKVGLPQPKKALFGVVSGESSPASASFTTSMSPNAMLENMKKLSTPPMSSSTDNKVNNSVLLSDTEFAEGFMAKMIPELKDENKQRVVAEAPMVQSPELEVLKSTTGNILIVSPEKSAEKTTEKKREVRIPMKATDSLQPGRWVHSEVINCYINEVIMPSIEEIPGWFFAHTHWYKTLEKLLAEESPDSSEWDNEVLQKLVKHQKGLIPSIEKVDDIRYIVVPIHAESHWSLVLIHISDTRDACGIYHMDSIKTYHDHSQIGALLNTWLDHGLGLNMETSIVSIGITQQTNNFDCGIHVLYIITKLIEAGKNGQLLEYLENGGLPKEWGTDEIVSKYGLQVRELLISLVESDT</sequence>
<dbReference type="PANTHER" id="PTHR46915">
    <property type="entry name" value="UBIQUITIN-LIKE PROTEASE 4-RELATED"/>
    <property type="match status" value="1"/>
</dbReference>
<feature type="compositionally biased region" description="Basic and acidic residues" evidence="6">
    <location>
        <begin position="301"/>
        <end position="323"/>
    </location>
</feature>
<evidence type="ECO:0000256" key="2">
    <source>
        <dbReference type="ARBA" id="ARBA00022670"/>
    </source>
</evidence>
<organism evidence="8 9">
    <name type="scientific">Riccia sorocarpa</name>
    <dbReference type="NCBI Taxonomy" id="122646"/>
    <lineage>
        <taxon>Eukaryota</taxon>
        <taxon>Viridiplantae</taxon>
        <taxon>Streptophyta</taxon>
        <taxon>Embryophyta</taxon>
        <taxon>Marchantiophyta</taxon>
        <taxon>Marchantiopsida</taxon>
        <taxon>Marchantiidae</taxon>
        <taxon>Marchantiales</taxon>
        <taxon>Ricciaceae</taxon>
        <taxon>Riccia</taxon>
    </lineage>
</organism>
<keyword evidence="2" id="KW-0645">Protease</keyword>
<dbReference type="EMBL" id="JBJQOH010000004">
    <property type="protein sequence ID" value="KAL3688757.1"/>
    <property type="molecule type" value="Genomic_DNA"/>
</dbReference>
<keyword evidence="3" id="KW-0378">Hydrolase</keyword>
<comment type="caution">
    <text evidence="8">The sequence shown here is derived from an EMBL/GenBank/DDBJ whole genome shotgun (WGS) entry which is preliminary data.</text>
</comment>
<dbReference type="AlphaFoldDB" id="A0ABD3HB65"/>
<dbReference type="SUPFAM" id="SSF54001">
    <property type="entry name" value="Cysteine proteinases"/>
    <property type="match status" value="1"/>
</dbReference>
<dbReference type="InterPro" id="IPR003653">
    <property type="entry name" value="Peptidase_C48_C"/>
</dbReference>
<evidence type="ECO:0000256" key="5">
    <source>
        <dbReference type="SAM" id="Coils"/>
    </source>
</evidence>
<evidence type="ECO:0000256" key="4">
    <source>
        <dbReference type="ARBA" id="ARBA00022807"/>
    </source>
</evidence>
<dbReference type="GO" id="GO:0006508">
    <property type="term" value="P:proteolysis"/>
    <property type="evidence" value="ECO:0007669"/>
    <property type="project" value="UniProtKB-KW"/>
</dbReference>
<feature type="domain" description="Ubiquitin-like protease family profile" evidence="7">
    <location>
        <begin position="722"/>
        <end position="900"/>
    </location>
</feature>
<comment type="similarity">
    <text evidence="1">Belongs to the peptidase C48 family.</text>
</comment>
<dbReference type="Gene3D" id="3.40.395.10">
    <property type="entry name" value="Adenoviral Proteinase, Chain A"/>
    <property type="match status" value="1"/>
</dbReference>
<evidence type="ECO:0000259" key="7">
    <source>
        <dbReference type="PROSITE" id="PS50600"/>
    </source>
</evidence>
<keyword evidence="4" id="KW-0788">Thiol protease</keyword>
<evidence type="ECO:0000313" key="9">
    <source>
        <dbReference type="Proteomes" id="UP001633002"/>
    </source>
</evidence>
<feature type="compositionally biased region" description="Basic and acidic residues" evidence="6">
    <location>
        <begin position="70"/>
        <end position="108"/>
    </location>
</feature>
<dbReference type="GO" id="GO:0016926">
    <property type="term" value="P:protein desumoylation"/>
    <property type="evidence" value="ECO:0007669"/>
    <property type="project" value="UniProtKB-ARBA"/>
</dbReference>